<dbReference type="PRINTS" id="PR00455">
    <property type="entry name" value="HTHTETR"/>
</dbReference>
<dbReference type="InterPro" id="IPR050109">
    <property type="entry name" value="HTH-type_TetR-like_transc_reg"/>
</dbReference>
<dbReference type="PROSITE" id="PS50977">
    <property type="entry name" value="HTH_TETR_2"/>
    <property type="match status" value="1"/>
</dbReference>
<dbReference type="AlphaFoldDB" id="A0A4Q7KN83"/>
<keyword evidence="1 2" id="KW-0238">DNA-binding</keyword>
<keyword evidence="5" id="KW-1185">Reference proteome</keyword>
<dbReference type="InterPro" id="IPR001647">
    <property type="entry name" value="HTH_TetR"/>
</dbReference>
<dbReference type="InterPro" id="IPR041490">
    <property type="entry name" value="KstR2_TetR_C"/>
</dbReference>
<sequence length="211" mass="23772">MTETAPKRTYGGRSVEQRRADRRRRLIDAGLELFGTVGFAATSVARLANVAGLSTRQFYEEFTDREALLLAVYDTVQTDAADALQATLRDHPDEGYVSRLPRLLRVYLGSTTSDLRRARVAYVEIIGVSRAVEQHRIGTRRQWSDFILDTLTEAADRGEIERREFSLSTAAFIGAVNGMMQDWTVIEPRPPIDAVVEEMTRMVLHGLVDLR</sequence>
<dbReference type="InterPro" id="IPR036271">
    <property type="entry name" value="Tet_transcr_reg_TetR-rel_C_sf"/>
</dbReference>
<dbReference type="RefSeq" id="WP_130345227.1">
    <property type="nucleotide sequence ID" value="NZ_SGWQ01000005.1"/>
</dbReference>
<evidence type="ECO:0000259" key="3">
    <source>
        <dbReference type="PROSITE" id="PS50977"/>
    </source>
</evidence>
<protein>
    <submittedName>
        <fullName evidence="4">TetR family transcriptional regulator</fullName>
    </submittedName>
</protein>
<dbReference type="PANTHER" id="PTHR30055:SF226">
    <property type="entry name" value="HTH-TYPE TRANSCRIPTIONAL REGULATOR PKSA"/>
    <property type="match status" value="1"/>
</dbReference>
<reference evidence="4 5" key="1">
    <citation type="submission" date="2019-02" db="EMBL/GenBank/DDBJ databases">
        <title>Genomic Encyclopedia of Type Strains, Phase IV (KMG-IV): sequencing the most valuable type-strain genomes for metagenomic binning, comparative biology and taxonomic classification.</title>
        <authorList>
            <person name="Goeker M."/>
        </authorList>
    </citation>
    <scope>NUCLEOTIDE SEQUENCE [LARGE SCALE GENOMIC DNA]</scope>
    <source>
        <strain evidence="4 5">DSM 101727</strain>
    </source>
</reference>
<organism evidence="4 5">
    <name type="scientific">Herbihabitans rhizosphaerae</name>
    <dbReference type="NCBI Taxonomy" id="1872711"/>
    <lineage>
        <taxon>Bacteria</taxon>
        <taxon>Bacillati</taxon>
        <taxon>Actinomycetota</taxon>
        <taxon>Actinomycetes</taxon>
        <taxon>Pseudonocardiales</taxon>
        <taxon>Pseudonocardiaceae</taxon>
        <taxon>Herbihabitans</taxon>
    </lineage>
</organism>
<accession>A0A4Q7KN83</accession>
<name>A0A4Q7KN83_9PSEU</name>
<dbReference type="InterPro" id="IPR009057">
    <property type="entry name" value="Homeodomain-like_sf"/>
</dbReference>
<comment type="caution">
    <text evidence="4">The sequence shown here is derived from an EMBL/GenBank/DDBJ whole genome shotgun (WGS) entry which is preliminary data.</text>
</comment>
<dbReference type="GO" id="GO:0000976">
    <property type="term" value="F:transcription cis-regulatory region binding"/>
    <property type="evidence" value="ECO:0007669"/>
    <property type="project" value="TreeGrafter"/>
</dbReference>
<dbReference type="EMBL" id="SGWQ01000005">
    <property type="protein sequence ID" value="RZS37786.1"/>
    <property type="molecule type" value="Genomic_DNA"/>
</dbReference>
<evidence type="ECO:0000256" key="1">
    <source>
        <dbReference type="ARBA" id="ARBA00023125"/>
    </source>
</evidence>
<dbReference type="Proteomes" id="UP000294257">
    <property type="component" value="Unassembled WGS sequence"/>
</dbReference>
<feature type="DNA-binding region" description="H-T-H motif" evidence="2">
    <location>
        <begin position="43"/>
        <end position="62"/>
    </location>
</feature>
<feature type="domain" description="HTH tetR-type" evidence="3">
    <location>
        <begin position="20"/>
        <end position="80"/>
    </location>
</feature>
<dbReference type="OrthoDB" id="4331447at2"/>
<dbReference type="GO" id="GO:0003700">
    <property type="term" value="F:DNA-binding transcription factor activity"/>
    <property type="evidence" value="ECO:0007669"/>
    <property type="project" value="TreeGrafter"/>
</dbReference>
<dbReference type="SUPFAM" id="SSF46689">
    <property type="entry name" value="Homeodomain-like"/>
    <property type="match status" value="1"/>
</dbReference>
<dbReference type="Pfam" id="PF00440">
    <property type="entry name" value="TetR_N"/>
    <property type="match status" value="1"/>
</dbReference>
<gene>
    <name evidence="4" type="ORF">EV193_105345</name>
</gene>
<dbReference type="Gene3D" id="1.10.357.10">
    <property type="entry name" value="Tetracycline Repressor, domain 2"/>
    <property type="match status" value="1"/>
</dbReference>
<dbReference type="Pfam" id="PF17932">
    <property type="entry name" value="TetR_C_24"/>
    <property type="match status" value="1"/>
</dbReference>
<proteinExistence type="predicted"/>
<evidence type="ECO:0000313" key="5">
    <source>
        <dbReference type="Proteomes" id="UP000294257"/>
    </source>
</evidence>
<evidence type="ECO:0000313" key="4">
    <source>
        <dbReference type="EMBL" id="RZS37786.1"/>
    </source>
</evidence>
<dbReference type="Gene3D" id="1.10.10.60">
    <property type="entry name" value="Homeodomain-like"/>
    <property type="match status" value="1"/>
</dbReference>
<evidence type="ECO:0000256" key="2">
    <source>
        <dbReference type="PROSITE-ProRule" id="PRU00335"/>
    </source>
</evidence>
<dbReference type="PANTHER" id="PTHR30055">
    <property type="entry name" value="HTH-TYPE TRANSCRIPTIONAL REGULATOR RUTR"/>
    <property type="match status" value="1"/>
</dbReference>
<dbReference type="SUPFAM" id="SSF48498">
    <property type="entry name" value="Tetracyclin repressor-like, C-terminal domain"/>
    <property type="match status" value="1"/>
</dbReference>